<dbReference type="PANTHER" id="PTHR47027">
    <property type="entry name" value="REVERSE TRANSCRIPTASE DOMAIN-CONTAINING PROTEIN"/>
    <property type="match status" value="1"/>
</dbReference>
<dbReference type="PANTHER" id="PTHR47027:SF25">
    <property type="entry name" value="REVERSE TRANSCRIPTASE DOMAIN-CONTAINING PROTEIN"/>
    <property type="match status" value="1"/>
</dbReference>
<dbReference type="AlphaFoldDB" id="A0AAV1HAD2"/>
<evidence type="ECO:0000313" key="3">
    <source>
        <dbReference type="Proteomes" id="UP001178508"/>
    </source>
</evidence>
<accession>A0AAV1HAD2</accession>
<evidence type="ECO:0000259" key="1">
    <source>
        <dbReference type="Pfam" id="PF20049"/>
    </source>
</evidence>
<dbReference type="Proteomes" id="UP001178508">
    <property type="component" value="Chromosome 19"/>
</dbReference>
<gene>
    <name evidence="2" type="ORF">XNOV1_A000825</name>
</gene>
<dbReference type="EMBL" id="OY660882">
    <property type="protein sequence ID" value="CAJ1081152.1"/>
    <property type="molecule type" value="Genomic_DNA"/>
</dbReference>
<protein>
    <submittedName>
        <fullName evidence="2">Uncharacterized protein LOC125680078</fullName>
    </submittedName>
</protein>
<reference evidence="2" key="1">
    <citation type="submission" date="2023-08" db="EMBL/GenBank/DDBJ databases">
        <authorList>
            <person name="Alioto T."/>
            <person name="Alioto T."/>
            <person name="Gomez Garrido J."/>
        </authorList>
    </citation>
    <scope>NUCLEOTIDE SEQUENCE</scope>
</reference>
<dbReference type="InterPro" id="IPR045609">
    <property type="entry name" value="DUF6451"/>
</dbReference>
<feature type="domain" description="DUF6451" evidence="1">
    <location>
        <begin position="70"/>
        <end position="102"/>
    </location>
</feature>
<sequence length="128" mass="14471">MDRFAKQIGLNMNTSKTQVMCINSTPHAPITVDSKPLDYVEEFTYLGSLLSKDNACSGDISIRLGKARSTFASLQTIWKSKQYSLKTKLQLYNNNVKSVLPYGSECWRVVESDMKKINAFHNGCLRKI</sequence>
<dbReference type="Pfam" id="PF20049">
    <property type="entry name" value="DUF6451"/>
    <property type="match status" value="1"/>
</dbReference>
<organism evidence="2 3">
    <name type="scientific">Xyrichtys novacula</name>
    <name type="common">Pearly razorfish</name>
    <name type="synonym">Hemipteronotus novacula</name>
    <dbReference type="NCBI Taxonomy" id="13765"/>
    <lineage>
        <taxon>Eukaryota</taxon>
        <taxon>Metazoa</taxon>
        <taxon>Chordata</taxon>
        <taxon>Craniata</taxon>
        <taxon>Vertebrata</taxon>
        <taxon>Euteleostomi</taxon>
        <taxon>Actinopterygii</taxon>
        <taxon>Neopterygii</taxon>
        <taxon>Teleostei</taxon>
        <taxon>Neoteleostei</taxon>
        <taxon>Acanthomorphata</taxon>
        <taxon>Eupercaria</taxon>
        <taxon>Labriformes</taxon>
        <taxon>Labridae</taxon>
        <taxon>Xyrichtys</taxon>
    </lineage>
</organism>
<proteinExistence type="predicted"/>
<keyword evidence="3" id="KW-1185">Reference proteome</keyword>
<evidence type="ECO:0000313" key="2">
    <source>
        <dbReference type="EMBL" id="CAJ1081152.1"/>
    </source>
</evidence>
<name>A0AAV1HAD2_XYRNO</name>